<evidence type="ECO:0000313" key="2">
    <source>
        <dbReference type="EMBL" id="MCD7470213.1"/>
    </source>
</evidence>
<evidence type="ECO:0000256" key="1">
    <source>
        <dbReference type="SAM" id="Phobius"/>
    </source>
</evidence>
<keyword evidence="3" id="KW-1185">Reference proteome</keyword>
<feature type="transmembrane region" description="Helical" evidence="1">
    <location>
        <begin position="56"/>
        <end position="76"/>
    </location>
</feature>
<accession>A0ABS8TGC0</accession>
<organism evidence="2 3">
    <name type="scientific">Datura stramonium</name>
    <name type="common">Jimsonweed</name>
    <name type="synonym">Common thornapple</name>
    <dbReference type="NCBI Taxonomy" id="4076"/>
    <lineage>
        <taxon>Eukaryota</taxon>
        <taxon>Viridiplantae</taxon>
        <taxon>Streptophyta</taxon>
        <taxon>Embryophyta</taxon>
        <taxon>Tracheophyta</taxon>
        <taxon>Spermatophyta</taxon>
        <taxon>Magnoliopsida</taxon>
        <taxon>eudicotyledons</taxon>
        <taxon>Gunneridae</taxon>
        <taxon>Pentapetalae</taxon>
        <taxon>asterids</taxon>
        <taxon>lamiids</taxon>
        <taxon>Solanales</taxon>
        <taxon>Solanaceae</taxon>
        <taxon>Solanoideae</taxon>
        <taxon>Datureae</taxon>
        <taxon>Datura</taxon>
    </lineage>
</organism>
<keyword evidence="1" id="KW-0472">Membrane</keyword>
<evidence type="ECO:0000313" key="3">
    <source>
        <dbReference type="Proteomes" id="UP000823775"/>
    </source>
</evidence>
<dbReference type="EMBL" id="JACEIK010001540">
    <property type="protein sequence ID" value="MCD7470213.1"/>
    <property type="molecule type" value="Genomic_DNA"/>
</dbReference>
<gene>
    <name evidence="2" type="ORF">HAX54_009927</name>
</gene>
<proteinExistence type="predicted"/>
<sequence length="93" mass="10978">MLMLTRSSVLQLQTYLKPNCLSPNLDFSSNSMILRPIKVKNMHNVCMLYTSTRSWFLLWLEWIYLLNFYFIPQLAIYEPLMNCMYVVGSVSAK</sequence>
<dbReference type="Proteomes" id="UP000823775">
    <property type="component" value="Unassembled WGS sequence"/>
</dbReference>
<name>A0ABS8TGC0_DATST</name>
<keyword evidence="1" id="KW-0812">Transmembrane</keyword>
<keyword evidence="1" id="KW-1133">Transmembrane helix</keyword>
<comment type="caution">
    <text evidence="2">The sequence shown here is derived from an EMBL/GenBank/DDBJ whole genome shotgun (WGS) entry which is preliminary data.</text>
</comment>
<reference evidence="2 3" key="1">
    <citation type="journal article" date="2021" name="BMC Genomics">
        <title>Datura genome reveals duplications of psychoactive alkaloid biosynthetic genes and high mutation rate following tissue culture.</title>
        <authorList>
            <person name="Rajewski A."/>
            <person name="Carter-House D."/>
            <person name="Stajich J."/>
            <person name="Litt A."/>
        </authorList>
    </citation>
    <scope>NUCLEOTIDE SEQUENCE [LARGE SCALE GENOMIC DNA]</scope>
    <source>
        <strain evidence="2">AR-01</strain>
    </source>
</reference>
<protein>
    <submittedName>
        <fullName evidence="2">Uncharacterized protein</fullName>
    </submittedName>
</protein>